<proteinExistence type="predicted"/>
<protein>
    <submittedName>
        <fullName evidence="1">TIGR03086 family metal-binding protein</fullName>
    </submittedName>
</protein>
<evidence type="ECO:0000313" key="2">
    <source>
        <dbReference type="Proteomes" id="UP001059663"/>
    </source>
</evidence>
<sequence length="194" mass="19678">MDQLPDFRPDLDAAQSWVTDLISAVSPAQLDAPTPCAEYDVRGLLQHISALPAKIAAVATGGNPRELPSQVAIDEDGVGQRYGEEAGAALGAWADDALLSTTVTAPWGPAPGAAAPGGFVMETVTHGWDPAVATGQDPEADPALAAKARAIGEHALAEAPRGPGMPFGVSVEAPVGAGPTTQLAAFLGRSRDRA</sequence>
<reference evidence="1" key="1">
    <citation type="submission" date="2021-11" db="EMBL/GenBank/DDBJ databases">
        <title>Study of the species diversity of bacterial strains isolated from a unique natural object - Shulgan-Tash cave (Bashkiria).</title>
        <authorList>
            <person name="Sazanova A.L."/>
            <person name="Chirak E.R."/>
            <person name="Safronova V.I."/>
        </authorList>
    </citation>
    <scope>NUCLEOTIDE SEQUENCE</scope>
    <source>
        <strain evidence="1">P1</strain>
    </source>
</reference>
<accession>A0AC61U3Q5</accession>
<evidence type="ECO:0000313" key="1">
    <source>
        <dbReference type="EMBL" id="UUZ44665.1"/>
    </source>
</evidence>
<organism evidence="1 2">
    <name type="scientific">Janibacter limosus</name>
    <dbReference type="NCBI Taxonomy" id="53458"/>
    <lineage>
        <taxon>Bacteria</taxon>
        <taxon>Bacillati</taxon>
        <taxon>Actinomycetota</taxon>
        <taxon>Actinomycetes</taxon>
        <taxon>Micrococcales</taxon>
        <taxon>Intrasporangiaceae</taxon>
        <taxon>Janibacter</taxon>
    </lineage>
</organism>
<dbReference type="EMBL" id="CP087977">
    <property type="protein sequence ID" value="UUZ44665.1"/>
    <property type="molecule type" value="Genomic_DNA"/>
</dbReference>
<gene>
    <name evidence="1" type="ORF">LP422_20460</name>
</gene>
<name>A0AC61U3Q5_9MICO</name>
<dbReference type="Proteomes" id="UP001059663">
    <property type="component" value="Chromosome"/>
</dbReference>